<proteinExistence type="predicted"/>
<dbReference type="AlphaFoldDB" id="A0AAW5PFM3"/>
<dbReference type="Proteomes" id="UP001320691">
    <property type="component" value="Unassembled WGS sequence"/>
</dbReference>
<name>A0AAW5PFM3_9GAMM</name>
<accession>A0AAW5PFM3</accession>
<organism evidence="1 2">
    <name type="scientific">Stenotrophomonas rhizophila</name>
    <dbReference type="NCBI Taxonomy" id="216778"/>
    <lineage>
        <taxon>Bacteria</taxon>
        <taxon>Pseudomonadati</taxon>
        <taxon>Pseudomonadota</taxon>
        <taxon>Gammaproteobacteria</taxon>
        <taxon>Lysobacterales</taxon>
        <taxon>Lysobacteraceae</taxon>
        <taxon>Stenotrophomonas</taxon>
    </lineage>
</organism>
<sequence length="185" mass="19983">MATALSLLLLSGCAGHDQITTVDTRAENVDHQRLQASAGTNGSAQVGTYQLGPTEGYRMPQLYAAPDPVVGERDPRRELAPTMVCLQVVIDAQGRVERSVPLSDRGECAAGNAPENAPLMQAAQEAVAMWRYTPAAVCHFSPQRVPTDRGDCEGAERIEPVPVSLLYGFTFEIVKGQHVVRRQGR</sequence>
<reference evidence="1" key="1">
    <citation type="submission" date="2022-08" db="EMBL/GenBank/DDBJ databases">
        <title>Genomic analyses of the natural microbiome of Caenorhabditis elegans.</title>
        <authorList>
            <person name="Samuel B."/>
        </authorList>
    </citation>
    <scope>NUCLEOTIDE SEQUENCE</scope>
    <source>
        <strain evidence="1">BIGb0277</strain>
    </source>
</reference>
<dbReference type="EMBL" id="JANUEK010000001">
    <property type="protein sequence ID" value="MCS4278538.1"/>
    <property type="molecule type" value="Genomic_DNA"/>
</dbReference>
<evidence type="ECO:0000313" key="1">
    <source>
        <dbReference type="EMBL" id="MCS4278538.1"/>
    </source>
</evidence>
<evidence type="ECO:0000313" key="2">
    <source>
        <dbReference type="Proteomes" id="UP001320691"/>
    </source>
</evidence>
<gene>
    <name evidence="1" type="ORF">M2412_000499</name>
</gene>
<protein>
    <recommendedName>
        <fullName evidence="3">Lipoprotein</fullName>
    </recommendedName>
</protein>
<comment type="caution">
    <text evidence="1">The sequence shown here is derived from an EMBL/GenBank/DDBJ whole genome shotgun (WGS) entry which is preliminary data.</text>
</comment>
<evidence type="ECO:0008006" key="3">
    <source>
        <dbReference type="Google" id="ProtNLM"/>
    </source>
</evidence>